<proteinExistence type="predicted"/>
<gene>
    <name evidence="1" type="ORF">BH720_010190</name>
</gene>
<accession>A0ACD5GYJ4</accession>
<protein>
    <submittedName>
        <fullName evidence="1">PAS domain-containing protein</fullName>
    </submittedName>
</protein>
<keyword evidence="2" id="KW-1185">Reference proteome</keyword>
<evidence type="ECO:0000313" key="2">
    <source>
        <dbReference type="Proteomes" id="UP000095472"/>
    </source>
</evidence>
<dbReference type="Proteomes" id="UP000095472">
    <property type="component" value="Chromosome"/>
</dbReference>
<name>A0ACD5GYJ4_9CYAN</name>
<sequence length="126" mass="13869">MTLARAVSRGEVVVDEEIGFLRGDGTRGTMLVNATPVRDRQGNITAGVVTFNDISDRTSAVAALQESEARFRGWWSRRWWESCFGNPKAICSMPIPSPSNSSVTIAPKSKLDRCLGERLRRLSTIA</sequence>
<reference evidence="1 2" key="1">
    <citation type="journal article" date="2016" name="Genome Announc.">
        <title>Draft Genome Sequence of the Thermotolerant Cyanobacterium Desertifilum sp. IPPAS B-1220.</title>
        <authorList>
            <person name="Mironov K.S."/>
            <person name="Sinetova M.A."/>
            <person name="Bolatkhan K."/>
            <person name="Zayadan B.K."/>
            <person name="Ustinova V.V."/>
            <person name="Kupriyanova E.V."/>
            <person name="Skrypnik A.N."/>
            <person name="Gogoleva N.E."/>
            <person name="Gogolev Y.V."/>
            <person name="Los D.A."/>
        </authorList>
    </citation>
    <scope>NUCLEOTIDE SEQUENCE [LARGE SCALE GENOMIC DNA]</scope>
    <source>
        <strain evidence="1 2">IPPAS B-1220</strain>
    </source>
</reference>
<dbReference type="EMBL" id="CP182909">
    <property type="protein sequence ID" value="XPM65852.1"/>
    <property type="molecule type" value="Genomic_DNA"/>
</dbReference>
<evidence type="ECO:0000313" key="1">
    <source>
        <dbReference type="EMBL" id="XPM65852.1"/>
    </source>
</evidence>
<organism evidence="1 2">
    <name type="scientific">Desertifilum tharense IPPAS B-1220</name>
    <dbReference type="NCBI Taxonomy" id="1781255"/>
    <lineage>
        <taxon>Bacteria</taxon>
        <taxon>Bacillati</taxon>
        <taxon>Cyanobacteriota</taxon>
        <taxon>Cyanophyceae</taxon>
        <taxon>Desertifilales</taxon>
        <taxon>Desertifilaceae</taxon>
        <taxon>Desertifilum</taxon>
    </lineage>
</organism>